<reference evidence="2" key="1">
    <citation type="submission" date="2020-10" db="EMBL/GenBank/DDBJ databases">
        <title>Chromosome-scale genome assembly of the Allis shad, Alosa alosa.</title>
        <authorList>
            <person name="Margot Z."/>
            <person name="Christophe K."/>
            <person name="Cabau C."/>
            <person name="Louis A."/>
            <person name="Berthelot C."/>
            <person name="Parey E."/>
            <person name="Roest Crollius H."/>
            <person name="Montfort J."/>
            <person name="Robinson-Rechavi M."/>
            <person name="Bucao C."/>
            <person name="Bouchez O."/>
            <person name="Gislard M."/>
            <person name="Lluch J."/>
            <person name="Milhes M."/>
            <person name="Lampietro C."/>
            <person name="Lopez Roques C."/>
            <person name="Donnadieu C."/>
            <person name="Braasch I."/>
            <person name="Desvignes T."/>
            <person name="Postlethwait J."/>
            <person name="Bobe J."/>
            <person name="Guiguen Y."/>
        </authorList>
    </citation>
    <scope>NUCLEOTIDE SEQUENCE</scope>
    <source>
        <strain evidence="2">M-15738</strain>
        <tissue evidence="2">Blood</tissue>
    </source>
</reference>
<evidence type="ECO:0000256" key="1">
    <source>
        <dbReference type="SAM" id="Phobius"/>
    </source>
</evidence>
<comment type="caution">
    <text evidence="2">The sequence shown here is derived from an EMBL/GenBank/DDBJ whole genome shotgun (WGS) entry which is preliminary data.</text>
</comment>
<dbReference type="SUPFAM" id="SSF48726">
    <property type="entry name" value="Immunoglobulin"/>
    <property type="match status" value="1"/>
</dbReference>
<feature type="transmembrane region" description="Helical" evidence="1">
    <location>
        <begin position="100"/>
        <end position="121"/>
    </location>
</feature>
<keyword evidence="1" id="KW-1133">Transmembrane helix</keyword>
<dbReference type="Proteomes" id="UP000823561">
    <property type="component" value="Chromosome 19"/>
</dbReference>
<evidence type="ECO:0000313" key="3">
    <source>
        <dbReference type="Proteomes" id="UP000823561"/>
    </source>
</evidence>
<evidence type="ECO:0000313" key="2">
    <source>
        <dbReference type="EMBL" id="KAG5265959.1"/>
    </source>
</evidence>
<accession>A0AAV6FU30</accession>
<keyword evidence="1" id="KW-0812">Transmembrane</keyword>
<dbReference type="EMBL" id="JADWDJ010000019">
    <property type="protein sequence ID" value="KAG5265959.1"/>
    <property type="molecule type" value="Genomic_DNA"/>
</dbReference>
<dbReference type="InterPro" id="IPR036179">
    <property type="entry name" value="Ig-like_dom_sf"/>
</dbReference>
<dbReference type="AlphaFoldDB" id="A0AAV6FU30"/>
<proteinExistence type="predicted"/>
<sequence length="133" mass="15095">MLNDENATLRVGTDINAHRINESAKYSISSRLRVLKSVWKNTTNMFTCSVQFFDGEDYITVTDTIYGQNKLSGKICIPLLSKTPLMLTDRVRRYMNTARYAYLLFLVKSMVYAVVVGGLVWKIGRGNKKAVSE</sequence>
<dbReference type="Gene3D" id="2.60.40.10">
    <property type="entry name" value="Immunoglobulins"/>
    <property type="match status" value="1"/>
</dbReference>
<keyword evidence="1" id="KW-0472">Membrane</keyword>
<keyword evidence="3" id="KW-1185">Reference proteome</keyword>
<gene>
    <name evidence="2" type="ORF">AALO_G00248290</name>
</gene>
<name>A0AAV6FU30_9TELE</name>
<protein>
    <submittedName>
        <fullName evidence="2">Uncharacterized protein</fullName>
    </submittedName>
</protein>
<dbReference type="InterPro" id="IPR013783">
    <property type="entry name" value="Ig-like_fold"/>
</dbReference>
<organism evidence="2 3">
    <name type="scientific">Alosa alosa</name>
    <name type="common">allis shad</name>
    <dbReference type="NCBI Taxonomy" id="278164"/>
    <lineage>
        <taxon>Eukaryota</taxon>
        <taxon>Metazoa</taxon>
        <taxon>Chordata</taxon>
        <taxon>Craniata</taxon>
        <taxon>Vertebrata</taxon>
        <taxon>Euteleostomi</taxon>
        <taxon>Actinopterygii</taxon>
        <taxon>Neopterygii</taxon>
        <taxon>Teleostei</taxon>
        <taxon>Clupei</taxon>
        <taxon>Clupeiformes</taxon>
        <taxon>Clupeoidei</taxon>
        <taxon>Clupeidae</taxon>
        <taxon>Alosa</taxon>
    </lineage>
</organism>